<organism evidence="1 2">
    <name type="scientific">Methanobrevibacter curvatus</name>
    <dbReference type="NCBI Taxonomy" id="49547"/>
    <lineage>
        <taxon>Archaea</taxon>
        <taxon>Methanobacteriati</taxon>
        <taxon>Methanobacteriota</taxon>
        <taxon>Methanomada group</taxon>
        <taxon>Methanobacteria</taxon>
        <taxon>Methanobacteriales</taxon>
        <taxon>Methanobacteriaceae</taxon>
        <taxon>Methanobrevibacter</taxon>
    </lineage>
</organism>
<evidence type="ECO:0000313" key="2">
    <source>
        <dbReference type="Proteomes" id="UP000077245"/>
    </source>
</evidence>
<dbReference type="EMBL" id="LWMV01000203">
    <property type="protein sequence ID" value="KZX10757.1"/>
    <property type="molecule type" value="Genomic_DNA"/>
</dbReference>
<accession>A0A166C263</accession>
<reference evidence="1 2" key="1">
    <citation type="submission" date="2016-04" db="EMBL/GenBank/DDBJ databases">
        <title>Genome sequence of Methanobrevibacter curvatus DSM 11111.</title>
        <authorList>
            <person name="Poehlein A."/>
            <person name="Seedorf H."/>
            <person name="Daniel R."/>
        </authorList>
    </citation>
    <scope>NUCLEOTIDE SEQUENCE [LARGE SCALE GENOMIC DNA]</scope>
    <source>
        <strain evidence="1 2">DSM 11111</strain>
    </source>
</reference>
<name>A0A166C263_9EURY</name>
<keyword evidence="2" id="KW-1185">Reference proteome</keyword>
<dbReference type="Proteomes" id="UP000077245">
    <property type="component" value="Unassembled WGS sequence"/>
</dbReference>
<proteinExistence type="predicted"/>
<gene>
    <name evidence="1" type="ORF">MBCUR_16720</name>
</gene>
<comment type="caution">
    <text evidence="1">The sequence shown here is derived from an EMBL/GenBank/DDBJ whole genome shotgun (WGS) entry which is preliminary data.</text>
</comment>
<dbReference type="STRING" id="49547.MBCUR_16720"/>
<dbReference type="RefSeq" id="WP_084269657.1">
    <property type="nucleotide sequence ID" value="NZ_LWMV01000203.1"/>
</dbReference>
<sequence>MKIYLDTCCYNRPLDDQSQLEIQLETIAKMDIQEKIRDGAYHMVWSYMLNLENKSNPKKKENFYTIMGK</sequence>
<dbReference type="AlphaFoldDB" id="A0A166C263"/>
<protein>
    <submittedName>
        <fullName evidence="1">Uncharacterized protein</fullName>
    </submittedName>
</protein>
<dbReference type="PATRIC" id="fig|49547.3.peg.1779"/>
<evidence type="ECO:0000313" key="1">
    <source>
        <dbReference type="EMBL" id="KZX10757.1"/>
    </source>
</evidence>
<dbReference type="OrthoDB" id="115459at2157"/>